<dbReference type="STRING" id="1454003.AW10_00063"/>
<sequence>MTNSLLGALEMVMRTDPGLVRGQNEDSVFANADRGLAILADGMGGYQAGEVASSMATVLLSSGLQRAFKACAAHTADSATGQLFAQRALREQVAVVNSAIYRAAEDQSRFGGMGTTLVAAVFCDDRLVVAHIGDSRLYRLRGEEFVALTHDHSFLQEQLDRGEISAEEARYSVNRNLVTRAVGVDPQVEAEVHTHSVRRGDVYLLCSDGLYDMLEEGEVKHLLETCGANLERAAKQLIQLANDNGGDDNISVVVVKVLREFPAAPGRWSKLWSWFK</sequence>
<organism evidence="2 3">
    <name type="scientific">Candidatus Accumulibacter appositus</name>
    <dbReference type="NCBI Taxonomy" id="1454003"/>
    <lineage>
        <taxon>Bacteria</taxon>
        <taxon>Pseudomonadati</taxon>
        <taxon>Pseudomonadota</taxon>
        <taxon>Betaproteobacteria</taxon>
        <taxon>Candidatus Accumulibacter</taxon>
    </lineage>
</organism>
<name>A0A011Q256_9PROT</name>
<dbReference type="CDD" id="cd00143">
    <property type="entry name" value="PP2Cc"/>
    <property type="match status" value="1"/>
</dbReference>
<dbReference type="Pfam" id="PF13672">
    <property type="entry name" value="PP2C_2"/>
    <property type="match status" value="1"/>
</dbReference>
<dbReference type="PATRIC" id="fig|1454003.3.peg.66"/>
<dbReference type="PANTHER" id="PTHR13832:SF860">
    <property type="entry name" value="PROTEIN PHOSPHATASE PHPP"/>
    <property type="match status" value="1"/>
</dbReference>
<evidence type="ECO:0000313" key="3">
    <source>
        <dbReference type="Proteomes" id="UP000021816"/>
    </source>
</evidence>
<keyword evidence="2" id="KW-0378">Hydrolase</keyword>
<dbReference type="InterPro" id="IPR001932">
    <property type="entry name" value="PPM-type_phosphatase-like_dom"/>
</dbReference>
<dbReference type="SMART" id="SM00332">
    <property type="entry name" value="PP2Cc"/>
    <property type="match status" value="1"/>
</dbReference>
<dbReference type="InterPro" id="IPR015655">
    <property type="entry name" value="PP2C"/>
</dbReference>
<gene>
    <name evidence="2" type="primary">stp_1</name>
    <name evidence="2" type="ORF">AW10_00063</name>
</gene>
<dbReference type="EMBL" id="JEMX01000002">
    <property type="protein sequence ID" value="EXI83327.1"/>
    <property type="molecule type" value="Genomic_DNA"/>
</dbReference>
<dbReference type="NCBIfam" id="NF033484">
    <property type="entry name" value="Stp1_PP2C_phos"/>
    <property type="match status" value="1"/>
</dbReference>
<dbReference type="Proteomes" id="UP000021816">
    <property type="component" value="Unassembled WGS sequence"/>
</dbReference>
<dbReference type="EC" id="3.1.3.16" evidence="2"/>
<dbReference type="SMART" id="SM00331">
    <property type="entry name" value="PP2C_SIG"/>
    <property type="match status" value="1"/>
</dbReference>
<proteinExistence type="predicted"/>
<dbReference type="InterPro" id="IPR036457">
    <property type="entry name" value="PPM-type-like_dom_sf"/>
</dbReference>
<dbReference type="PANTHER" id="PTHR13832">
    <property type="entry name" value="PROTEIN PHOSPHATASE 2C"/>
    <property type="match status" value="1"/>
</dbReference>
<evidence type="ECO:0000259" key="1">
    <source>
        <dbReference type="PROSITE" id="PS51746"/>
    </source>
</evidence>
<dbReference type="SUPFAM" id="SSF81606">
    <property type="entry name" value="PP2C-like"/>
    <property type="match status" value="1"/>
</dbReference>
<evidence type="ECO:0000313" key="2">
    <source>
        <dbReference type="EMBL" id="EXI83327.1"/>
    </source>
</evidence>
<dbReference type="GO" id="GO:0004722">
    <property type="term" value="F:protein serine/threonine phosphatase activity"/>
    <property type="evidence" value="ECO:0007669"/>
    <property type="project" value="UniProtKB-EC"/>
</dbReference>
<dbReference type="PROSITE" id="PS51746">
    <property type="entry name" value="PPM_2"/>
    <property type="match status" value="1"/>
</dbReference>
<dbReference type="AlphaFoldDB" id="A0A011Q256"/>
<protein>
    <submittedName>
        <fullName evidence="2">Serine/threonine phosphatase stp</fullName>
        <ecNumber evidence="2">3.1.3.16</ecNumber>
    </submittedName>
</protein>
<dbReference type="Gene3D" id="3.60.40.10">
    <property type="entry name" value="PPM-type phosphatase domain"/>
    <property type="match status" value="1"/>
</dbReference>
<comment type="caution">
    <text evidence="2">The sequence shown here is derived from an EMBL/GenBank/DDBJ whole genome shotgun (WGS) entry which is preliminary data.</text>
</comment>
<accession>A0A011Q256</accession>
<feature type="domain" description="PPM-type phosphatase" evidence="1">
    <location>
        <begin position="10"/>
        <end position="257"/>
    </location>
</feature>
<reference evidence="2 3" key="1">
    <citation type="submission" date="2014-02" db="EMBL/GenBank/DDBJ databases">
        <title>Expanding our view of genomic diversity in Candidatus Accumulibacter clades.</title>
        <authorList>
            <person name="Skennerton C.T."/>
            <person name="Barr J.J."/>
            <person name="Slater F.R."/>
            <person name="Bond P.L."/>
            <person name="Tyson G.W."/>
        </authorList>
    </citation>
    <scope>NUCLEOTIDE SEQUENCE [LARGE SCALE GENOMIC DNA]</scope>
    <source>
        <strain evidence="3">BA-92</strain>
    </source>
</reference>